<dbReference type="Gene3D" id="2.20.200.10">
    <property type="entry name" value="Outer membrane efflux proteins (OEP)"/>
    <property type="match status" value="1"/>
</dbReference>
<dbReference type="PANTHER" id="PTHR30203:SF32">
    <property type="entry name" value="CATION EFFLUX SYSTEM PROTEIN CUSC"/>
    <property type="match status" value="1"/>
</dbReference>
<dbReference type="NCBIfam" id="TIGR01845">
    <property type="entry name" value="outer_NodT"/>
    <property type="match status" value="1"/>
</dbReference>
<comment type="similarity">
    <text evidence="1 2">Belongs to the outer membrane factor (OMF) (TC 1.B.17) family.</text>
</comment>
<dbReference type="Gene3D" id="1.20.1600.10">
    <property type="entry name" value="Outer membrane efflux proteins (OEP)"/>
    <property type="match status" value="1"/>
</dbReference>
<reference evidence="3 4" key="1">
    <citation type="submission" date="2018-04" db="EMBL/GenBank/DDBJ databases">
        <title>Genomic Encyclopedia of Type Strains, Phase III (KMG-III): the genomes of soil and plant-associated and newly described type strains.</title>
        <authorList>
            <person name="Whitman W."/>
        </authorList>
    </citation>
    <scope>NUCLEOTIDE SEQUENCE [LARGE SCALE GENOMIC DNA]</scope>
    <source>
        <strain evidence="3 4">MA101b</strain>
    </source>
</reference>
<keyword evidence="4" id="KW-1185">Reference proteome</keyword>
<protein>
    <submittedName>
        <fullName evidence="3">NodT family efflux transporter outer membrane factor (OMF) lipoprotein</fullName>
    </submittedName>
</protein>
<dbReference type="InterPro" id="IPR010131">
    <property type="entry name" value="MdtP/NodT-like"/>
</dbReference>
<evidence type="ECO:0000313" key="3">
    <source>
        <dbReference type="EMBL" id="PTQ59591.1"/>
    </source>
</evidence>
<keyword evidence="2" id="KW-1134">Transmembrane beta strand</keyword>
<dbReference type="SUPFAM" id="SSF56954">
    <property type="entry name" value="Outer membrane efflux proteins (OEP)"/>
    <property type="match status" value="1"/>
</dbReference>
<sequence>MRARFMVVAVAALLAGCTVGPNYVAPEMAVPPAFVGPQATVGATVDPARWWSAFGDPQLDSLVERALKGNPDIAIAASRVRQARLQEIVARSQGLPSVNANASPSHVEFSKNAGLSQIARAFSGGTGAGGTGSTGGIALPGSGITTYSVGFDASWELDLFGGVRRNTEGARARTEAAVWSKRDAAVTLAAEVAQAYFALRLDQVQIATIESEIANQRRALTIAGNIAKVGLVPPIDVTRQRASITSTEARAEPVRADVDVRMHALAILLGEPPATLMSELAAPSVAPLGVPTIPAGLPSELLRRRPDVRAAERELAASTADIGVAVADMYPKFSLTGMGQLISTALGNLFSGDSLQLTASGAAQFPLLDWGRRKATVKSREEDREQAYLRYRSTVLQALRDVEDPLAQIAAERRRNAALQRAVVDAQSSAQAAQSQYRTGFVAQDTVLNTQTDVLAAREQLVASDAQLRQLTVALFKALGGGWDQAE</sequence>
<dbReference type="GO" id="GO:0015562">
    <property type="term" value="F:efflux transmembrane transporter activity"/>
    <property type="evidence" value="ECO:0007669"/>
    <property type="project" value="InterPro"/>
</dbReference>
<comment type="subcellular location">
    <subcellularLocation>
        <location evidence="2">Cell membrane</location>
        <topology evidence="2">Lipid-anchor</topology>
    </subcellularLocation>
</comment>
<feature type="signal peptide" evidence="2">
    <location>
        <begin position="1"/>
        <end position="24"/>
    </location>
</feature>
<proteinExistence type="inferred from homology"/>
<accession>A0A2T5GJU2</accession>
<gene>
    <name evidence="3" type="ORF">C8J26_2440</name>
</gene>
<name>A0A2T5GJU2_9SPHN</name>
<organism evidence="3 4">
    <name type="scientific">Sphingomonas aurantiaca</name>
    <dbReference type="NCBI Taxonomy" id="185949"/>
    <lineage>
        <taxon>Bacteria</taxon>
        <taxon>Pseudomonadati</taxon>
        <taxon>Pseudomonadota</taxon>
        <taxon>Alphaproteobacteria</taxon>
        <taxon>Sphingomonadales</taxon>
        <taxon>Sphingomonadaceae</taxon>
        <taxon>Sphingomonas</taxon>
    </lineage>
</organism>
<comment type="caution">
    <text evidence="3">The sequence shown here is derived from an EMBL/GenBank/DDBJ whole genome shotgun (WGS) entry which is preliminary data.</text>
</comment>
<dbReference type="Proteomes" id="UP000244189">
    <property type="component" value="Unassembled WGS sequence"/>
</dbReference>
<dbReference type="EMBL" id="QAOG01000004">
    <property type="protein sequence ID" value="PTQ59591.1"/>
    <property type="molecule type" value="Genomic_DNA"/>
</dbReference>
<keyword evidence="2 3" id="KW-0449">Lipoprotein</keyword>
<dbReference type="PANTHER" id="PTHR30203">
    <property type="entry name" value="OUTER MEMBRANE CATION EFFLUX PROTEIN"/>
    <property type="match status" value="1"/>
</dbReference>
<dbReference type="AlphaFoldDB" id="A0A2T5GJU2"/>
<dbReference type="InterPro" id="IPR003423">
    <property type="entry name" value="OMP_efflux"/>
</dbReference>
<dbReference type="GO" id="GO:0005886">
    <property type="term" value="C:plasma membrane"/>
    <property type="evidence" value="ECO:0007669"/>
    <property type="project" value="UniProtKB-SubCell"/>
</dbReference>
<dbReference type="RefSeq" id="WP_107958306.1">
    <property type="nucleotide sequence ID" value="NZ_QAOG01000004.1"/>
</dbReference>
<evidence type="ECO:0000313" key="4">
    <source>
        <dbReference type="Proteomes" id="UP000244189"/>
    </source>
</evidence>
<keyword evidence="2" id="KW-0472">Membrane</keyword>
<feature type="chain" id="PRO_5015370840" evidence="2">
    <location>
        <begin position="25"/>
        <end position="487"/>
    </location>
</feature>
<dbReference type="PROSITE" id="PS51257">
    <property type="entry name" value="PROKAR_LIPOPROTEIN"/>
    <property type="match status" value="1"/>
</dbReference>
<dbReference type="Pfam" id="PF02321">
    <property type="entry name" value="OEP"/>
    <property type="match status" value="2"/>
</dbReference>
<keyword evidence="2" id="KW-0564">Palmitate</keyword>
<keyword evidence="2" id="KW-0812">Transmembrane</keyword>
<keyword evidence="2" id="KW-0732">Signal</keyword>
<evidence type="ECO:0000256" key="2">
    <source>
        <dbReference type="RuleBase" id="RU362097"/>
    </source>
</evidence>
<evidence type="ECO:0000256" key="1">
    <source>
        <dbReference type="ARBA" id="ARBA00007613"/>
    </source>
</evidence>